<proteinExistence type="predicted"/>
<organism evidence="1 2">
    <name type="scientific">Sulfobacillus thermosulfidooxidans (strain DSM 9293 / VKM B-1269 / AT-1)</name>
    <dbReference type="NCBI Taxonomy" id="929705"/>
    <lineage>
        <taxon>Bacteria</taxon>
        <taxon>Bacillati</taxon>
        <taxon>Bacillota</taxon>
        <taxon>Clostridia</taxon>
        <taxon>Eubacteriales</taxon>
        <taxon>Clostridiales Family XVII. Incertae Sedis</taxon>
        <taxon>Sulfobacillus</taxon>
    </lineage>
</organism>
<evidence type="ECO:0000313" key="1">
    <source>
        <dbReference type="EMBL" id="SMC07332.1"/>
    </source>
</evidence>
<dbReference type="RefSeq" id="WP_020374741.1">
    <property type="nucleotide sequence ID" value="NZ_FWWY01000001.1"/>
</dbReference>
<protein>
    <submittedName>
        <fullName evidence="1">Uncharacterized protein</fullName>
    </submittedName>
</protein>
<dbReference type="OrthoDB" id="2083941at2"/>
<dbReference type="AlphaFoldDB" id="A0A1W1WMB5"/>
<dbReference type="Proteomes" id="UP000192660">
    <property type="component" value="Unassembled WGS sequence"/>
</dbReference>
<sequence>MADSSDGMSFEILAAGIRDIRHDIPRLLSVLANKFEQALPERVHVTRHSGLFTRDNSITSIILEFDNVHYMLKHKAGRLEPLRQKVVHDVVLKTETLNFDEWIAEVLQQLIQESHHNENIRNMLDRFLTS</sequence>
<keyword evidence="2" id="KW-1185">Reference proteome</keyword>
<dbReference type="STRING" id="28034.BFX07_06995"/>
<gene>
    <name evidence="1" type="ORF">SAMN00768000_3332</name>
</gene>
<dbReference type="EMBL" id="FWWY01000001">
    <property type="protein sequence ID" value="SMC07332.1"/>
    <property type="molecule type" value="Genomic_DNA"/>
</dbReference>
<reference evidence="2" key="1">
    <citation type="submission" date="2017-04" db="EMBL/GenBank/DDBJ databases">
        <authorList>
            <person name="Varghese N."/>
            <person name="Submissions S."/>
        </authorList>
    </citation>
    <scope>NUCLEOTIDE SEQUENCE [LARGE SCALE GENOMIC DNA]</scope>
    <source>
        <strain evidence="2">DSM 9293</strain>
    </source>
</reference>
<accession>A0A1W1WMB5</accession>
<name>A0A1W1WMB5_SULTA</name>
<evidence type="ECO:0000313" key="2">
    <source>
        <dbReference type="Proteomes" id="UP000192660"/>
    </source>
</evidence>